<sequence length="386" mass="41923">MSITTRIRRIGLPRLIVHISVLFVVLLWLLPTLGILVSSLRDKDQLVVSGWWTAFSSSSQTQALRLADPATQRQEGDRFIISGNVFENGAGGKISAFGVRVQEPEAFPAGEAADLGEGESLVINEDGTYQYSKNATFEGSRAKRVYLAVSTPPIFTLDNYRTVLASEGIGQAFVNSLTVAIPATVIPILIAAFAAYALSWMKFSGRSLIIAMVVGLIVVPLQMSLIPLLQLYNWIGNVFGVPSKTYAGIWLAHTAFGLPLAIYLLRNYISGLPKEIIESARVDGASDFEIFVKIILPLSFPALASFSIFQFLWTWNDLLVAMVFLGTQKDELVLTGALNALLGSRGGNWEILTASAFVTIVVPLCVFFALQRYLVRGLLSGSVKGG</sequence>
<dbReference type="InterPro" id="IPR000515">
    <property type="entry name" value="MetI-like"/>
</dbReference>
<comment type="caution">
    <text evidence="9">The sequence shown here is derived from an EMBL/GenBank/DDBJ whole genome shotgun (WGS) entry which is preliminary data.</text>
</comment>
<feature type="domain" description="ABC transmembrane type-1" evidence="8">
    <location>
        <begin position="173"/>
        <end position="370"/>
    </location>
</feature>
<dbReference type="PROSITE" id="PS50928">
    <property type="entry name" value="ABC_TM1"/>
    <property type="match status" value="1"/>
</dbReference>
<protein>
    <submittedName>
        <fullName evidence="9">Alpha-glucoside ABC transporter permease</fullName>
    </submittedName>
</protein>
<dbReference type="OrthoDB" id="9815445at2"/>
<evidence type="ECO:0000313" key="10">
    <source>
        <dbReference type="Proteomes" id="UP000035017"/>
    </source>
</evidence>
<reference evidence="9 10" key="1">
    <citation type="submission" date="2014-12" db="EMBL/GenBank/DDBJ databases">
        <title>16Stimator: statistical estimation of ribosomal gene copy numbers from draft genome assemblies.</title>
        <authorList>
            <person name="Perisin M.A."/>
            <person name="Vetter M."/>
            <person name="Gilbert J.A."/>
            <person name="Bergelson J."/>
        </authorList>
    </citation>
    <scope>NUCLEOTIDE SEQUENCE [LARGE SCALE GENOMIC DNA]</scope>
    <source>
        <strain evidence="9 10">MEJ076</strain>
    </source>
</reference>
<dbReference type="GO" id="GO:0055085">
    <property type="term" value="P:transmembrane transport"/>
    <property type="evidence" value="ECO:0007669"/>
    <property type="project" value="InterPro"/>
</dbReference>
<keyword evidence="5 7" id="KW-1133">Transmembrane helix</keyword>
<feature type="transmembrane region" description="Helical" evidence="7">
    <location>
        <begin position="172"/>
        <end position="196"/>
    </location>
</feature>
<evidence type="ECO:0000256" key="4">
    <source>
        <dbReference type="ARBA" id="ARBA00022692"/>
    </source>
</evidence>
<evidence type="ECO:0000313" key="9">
    <source>
        <dbReference type="EMBL" id="KIP99738.1"/>
    </source>
</evidence>
<evidence type="ECO:0000256" key="1">
    <source>
        <dbReference type="ARBA" id="ARBA00004651"/>
    </source>
</evidence>
<dbReference type="Pfam" id="PF00528">
    <property type="entry name" value="BPD_transp_1"/>
    <property type="match status" value="1"/>
</dbReference>
<dbReference type="AlphaFoldDB" id="A0A0D0J2G6"/>
<evidence type="ECO:0000256" key="7">
    <source>
        <dbReference type="RuleBase" id="RU363032"/>
    </source>
</evidence>
<keyword evidence="4 7" id="KW-0812">Transmembrane</keyword>
<organism evidence="9 10">
    <name type="scientific">Agrobacterium tumefaciens</name>
    <dbReference type="NCBI Taxonomy" id="358"/>
    <lineage>
        <taxon>Bacteria</taxon>
        <taxon>Pseudomonadati</taxon>
        <taxon>Pseudomonadota</taxon>
        <taxon>Alphaproteobacteria</taxon>
        <taxon>Hyphomicrobiales</taxon>
        <taxon>Rhizobiaceae</taxon>
        <taxon>Rhizobium/Agrobacterium group</taxon>
        <taxon>Agrobacterium</taxon>
        <taxon>Agrobacterium tumefaciens complex</taxon>
    </lineage>
</organism>
<comment type="subcellular location">
    <subcellularLocation>
        <location evidence="1 7">Cell membrane</location>
        <topology evidence="1 7">Multi-pass membrane protein</topology>
    </subcellularLocation>
</comment>
<feature type="transmembrane region" description="Helical" evidence="7">
    <location>
        <begin position="208"/>
        <end position="229"/>
    </location>
</feature>
<keyword evidence="3" id="KW-1003">Cell membrane</keyword>
<dbReference type="Proteomes" id="UP000035017">
    <property type="component" value="Unassembled WGS sequence"/>
</dbReference>
<dbReference type="PANTHER" id="PTHR43744:SF4">
    <property type="entry name" value="OSMOPROTECTIVE COMPOUNDS UPTAKE PERMEASE PROTEIN GGTD"/>
    <property type="match status" value="1"/>
</dbReference>
<name>A0A0D0J2G6_AGRTU</name>
<gene>
    <name evidence="9" type="ORF">RU07_18135</name>
</gene>
<dbReference type="CDD" id="cd06261">
    <property type="entry name" value="TM_PBP2"/>
    <property type="match status" value="1"/>
</dbReference>
<dbReference type="EMBL" id="JXQV01000025">
    <property type="protein sequence ID" value="KIP99738.1"/>
    <property type="molecule type" value="Genomic_DNA"/>
</dbReference>
<dbReference type="SUPFAM" id="SSF161098">
    <property type="entry name" value="MetI-like"/>
    <property type="match status" value="1"/>
</dbReference>
<dbReference type="GO" id="GO:0005886">
    <property type="term" value="C:plasma membrane"/>
    <property type="evidence" value="ECO:0007669"/>
    <property type="project" value="UniProtKB-SubCell"/>
</dbReference>
<dbReference type="InterPro" id="IPR035906">
    <property type="entry name" value="MetI-like_sf"/>
</dbReference>
<proteinExistence type="inferred from homology"/>
<comment type="similarity">
    <text evidence="7">Belongs to the binding-protein-dependent transport system permease family.</text>
</comment>
<keyword evidence="2 7" id="KW-0813">Transport</keyword>
<accession>A0A0D0J2G6</accession>
<evidence type="ECO:0000259" key="8">
    <source>
        <dbReference type="PROSITE" id="PS50928"/>
    </source>
</evidence>
<evidence type="ECO:0000256" key="5">
    <source>
        <dbReference type="ARBA" id="ARBA00022989"/>
    </source>
</evidence>
<keyword evidence="6 7" id="KW-0472">Membrane</keyword>
<feature type="transmembrane region" description="Helical" evidence="7">
    <location>
        <begin position="351"/>
        <end position="370"/>
    </location>
</feature>
<dbReference type="Gene3D" id="1.10.3720.10">
    <property type="entry name" value="MetI-like"/>
    <property type="match status" value="1"/>
</dbReference>
<feature type="transmembrane region" description="Helical" evidence="7">
    <location>
        <begin position="290"/>
        <end position="313"/>
    </location>
</feature>
<feature type="transmembrane region" description="Helical" evidence="7">
    <location>
        <begin position="249"/>
        <end position="269"/>
    </location>
</feature>
<feature type="transmembrane region" description="Helical" evidence="7">
    <location>
        <begin position="12"/>
        <end position="37"/>
    </location>
</feature>
<evidence type="ECO:0000256" key="6">
    <source>
        <dbReference type="ARBA" id="ARBA00023136"/>
    </source>
</evidence>
<evidence type="ECO:0000256" key="3">
    <source>
        <dbReference type="ARBA" id="ARBA00022475"/>
    </source>
</evidence>
<dbReference type="PANTHER" id="PTHR43744">
    <property type="entry name" value="ABC TRANSPORTER PERMEASE PROTEIN MG189-RELATED-RELATED"/>
    <property type="match status" value="1"/>
</dbReference>
<evidence type="ECO:0000256" key="2">
    <source>
        <dbReference type="ARBA" id="ARBA00022448"/>
    </source>
</evidence>